<feature type="binding site" evidence="9">
    <location>
        <position position="61"/>
    </location>
    <ligand>
        <name>FAD</name>
        <dbReference type="ChEBI" id="CHEBI:57692"/>
    </ligand>
</feature>
<accession>A0A7K0CEN3</accession>
<evidence type="ECO:0000256" key="4">
    <source>
        <dbReference type="ARBA" id="ARBA00022857"/>
    </source>
</evidence>
<dbReference type="GO" id="GO:0016668">
    <property type="term" value="F:oxidoreductase activity, acting on a sulfur group of donors, NAD(P) as acceptor"/>
    <property type="evidence" value="ECO:0007669"/>
    <property type="project" value="InterPro"/>
</dbReference>
<dbReference type="InterPro" id="IPR016156">
    <property type="entry name" value="FAD/NAD-linked_Rdtase_dimer_sf"/>
</dbReference>
<comment type="similarity">
    <text evidence="1 11">Belongs to the class-I pyridine nucleotide-disulfide oxidoreductase family.</text>
</comment>
<keyword evidence="6" id="KW-1015">Disulfide bond</keyword>
<evidence type="ECO:0000256" key="3">
    <source>
        <dbReference type="ARBA" id="ARBA00022827"/>
    </source>
</evidence>
<feature type="binding site" evidence="9">
    <location>
        <position position="268"/>
    </location>
    <ligand>
        <name>NAD(+)</name>
        <dbReference type="ChEBI" id="CHEBI:57540"/>
    </ligand>
</feature>
<dbReference type="PRINTS" id="PR00411">
    <property type="entry name" value="PNDRDTASEI"/>
</dbReference>
<dbReference type="Gene3D" id="3.30.390.30">
    <property type="match status" value="1"/>
</dbReference>
<feature type="binding site" evidence="9">
    <location>
        <position position="309"/>
    </location>
    <ligand>
        <name>FAD</name>
        <dbReference type="ChEBI" id="CHEBI:57692"/>
    </ligand>
</feature>
<dbReference type="AlphaFoldDB" id="A0A7K0CEN3"/>
<dbReference type="Gene3D" id="3.50.50.60">
    <property type="entry name" value="FAD/NAD(P)-binding domain"/>
    <property type="match status" value="2"/>
</dbReference>
<feature type="active site" description="Proton acceptor" evidence="8">
    <location>
        <position position="446"/>
    </location>
</feature>
<dbReference type="SUPFAM" id="SSF55424">
    <property type="entry name" value="FAD/NAD-linked reductases, dimerisation (C-terminal) domain"/>
    <property type="match status" value="1"/>
</dbReference>
<keyword evidence="4" id="KW-0521">NADP</keyword>
<keyword evidence="3 9" id="KW-0274">FAD</keyword>
<comment type="caution">
    <text evidence="14">The sequence shown here is derived from an EMBL/GenBank/DDBJ whole genome shotgun (WGS) entry which is preliminary data.</text>
</comment>
<comment type="cofactor">
    <cofactor evidence="9">
        <name>FAD</name>
        <dbReference type="ChEBI" id="CHEBI:57692"/>
    </cofactor>
    <text evidence="9">Binds 1 FAD per subunit.</text>
</comment>
<keyword evidence="7 11" id="KW-0676">Redox-active center</keyword>
<keyword evidence="15" id="KW-1185">Reference proteome</keyword>
<dbReference type="RefSeq" id="WP_153450743.1">
    <property type="nucleotide sequence ID" value="NZ_WEGJ01000003.1"/>
</dbReference>
<evidence type="ECO:0000313" key="15">
    <source>
        <dbReference type="Proteomes" id="UP000466345"/>
    </source>
</evidence>
<keyword evidence="9" id="KW-0520">NAD</keyword>
<evidence type="ECO:0000256" key="5">
    <source>
        <dbReference type="ARBA" id="ARBA00023002"/>
    </source>
</evidence>
<dbReference type="GO" id="GO:0050660">
    <property type="term" value="F:flavin adenine dinucleotide binding"/>
    <property type="evidence" value="ECO:0007669"/>
    <property type="project" value="TreeGrafter"/>
</dbReference>
<dbReference type="PANTHER" id="PTHR43014:SF4">
    <property type="entry name" value="PYRIDINE NUCLEOTIDE-DISULFIDE OXIDOREDUCTASE RCLA-RELATED"/>
    <property type="match status" value="1"/>
</dbReference>
<dbReference type="InterPro" id="IPR036188">
    <property type="entry name" value="FAD/NAD-bd_sf"/>
</dbReference>
<evidence type="ECO:0000256" key="10">
    <source>
        <dbReference type="PIRSR" id="PIRSR000350-4"/>
    </source>
</evidence>
<dbReference type="OrthoDB" id="4678789at2"/>
<gene>
    <name evidence="14" type="primary">rclA</name>
    <name evidence="14" type="ORF">SRB5_16210</name>
</gene>
<evidence type="ECO:0000256" key="6">
    <source>
        <dbReference type="ARBA" id="ARBA00023157"/>
    </source>
</evidence>
<organism evidence="14 15">
    <name type="scientific">Streptomyces smaragdinus</name>
    <dbReference type="NCBI Taxonomy" id="2585196"/>
    <lineage>
        <taxon>Bacteria</taxon>
        <taxon>Bacillati</taxon>
        <taxon>Actinomycetota</taxon>
        <taxon>Actinomycetes</taxon>
        <taxon>Kitasatosporales</taxon>
        <taxon>Streptomycetaceae</taxon>
        <taxon>Streptomyces</taxon>
    </lineage>
</organism>
<feature type="domain" description="Pyridine nucleotide-disulphide oxidoreductase dimerisation" evidence="12">
    <location>
        <begin position="345"/>
        <end position="455"/>
    </location>
</feature>
<evidence type="ECO:0000256" key="7">
    <source>
        <dbReference type="ARBA" id="ARBA00023284"/>
    </source>
</evidence>
<dbReference type="Proteomes" id="UP000466345">
    <property type="component" value="Unassembled WGS sequence"/>
</dbReference>
<evidence type="ECO:0000256" key="9">
    <source>
        <dbReference type="PIRSR" id="PIRSR000350-3"/>
    </source>
</evidence>
<keyword evidence="2 11" id="KW-0285">Flavoprotein</keyword>
<dbReference type="PROSITE" id="PS00076">
    <property type="entry name" value="PYRIDINE_REDOX_1"/>
    <property type="match status" value="1"/>
</dbReference>
<dbReference type="Pfam" id="PF02852">
    <property type="entry name" value="Pyr_redox_dim"/>
    <property type="match status" value="1"/>
</dbReference>
<dbReference type="SUPFAM" id="SSF51905">
    <property type="entry name" value="FAD/NAD(P)-binding domain"/>
    <property type="match status" value="1"/>
</dbReference>
<evidence type="ECO:0000259" key="13">
    <source>
        <dbReference type="Pfam" id="PF07992"/>
    </source>
</evidence>
<protein>
    <submittedName>
        <fullName evidence="14">Putative pyridine nucleotide-disulfide oxidoreductase RclA</fullName>
    </submittedName>
</protein>
<dbReference type="InterPro" id="IPR004099">
    <property type="entry name" value="Pyr_nucl-diS_OxRdtase_dimer"/>
</dbReference>
<dbReference type="GO" id="GO:0003955">
    <property type="term" value="F:NAD(P)H dehydrogenase (quinone) activity"/>
    <property type="evidence" value="ECO:0007669"/>
    <property type="project" value="TreeGrafter"/>
</dbReference>
<dbReference type="PIRSF" id="PIRSF000350">
    <property type="entry name" value="Mercury_reductase_MerA"/>
    <property type="match status" value="1"/>
</dbReference>
<feature type="binding site" evidence="9">
    <location>
        <begin position="181"/>
        <end position="188"/>
    </location>
    <ligand>
        <name>NAD(+)</name>
        <dbReference type="ChEBI" id="CHEBI:57540"/>
    </ligand>
</feature>
<dbReference type="Pfam" id="PF07992">
    <property type="entry name" value="Pyr_redox_2"/>
    <property type="match status" value="1"/>
</dbReference>
<dbReference type="InterPro" id="IPR012999">
    <property type="entry name" value="Pyr_OxRdtase_I_AS"/>
</dbReference>
<dbReference type="InterPro" id="IPR001100">
    <property type="entry name" value="Pyr_nuc-diS_OxRdtase"/>
</dbReference>
<proteinExistence type="inferred from homology"/>
<dbReference type="PANTHER" id="PTHR43014">
    <property type="entry name" value="MERCURIC REDUCTASE"/>
    <property type="match status" value="1"/>
</dbReference>
<keyword evidence="9" id="KW-0547">Nucleotide-binding</keyword>
<dbReference type="EMBL" id="WEGJ01000003">
    <property type="protein sequence ID" value="MQY11502.1"/>
    <property type="molecule type" value="Genomic_DNA"/>
</dbReference>
<reference evidence="14 15" key="1">
    <citation type="submission" date="2019-10" db="EMBL/GenBank/DDBJ databases">
        <title>Streptomyces smaragdinus sp. nov. and Streptomyces fabii sp. nov., isolated from the gut of fungus growing-termite Macrotermes natalensis.</title>
        <authorList>
            <person name="Schwitalla J."/>
            <person name="Benndorf R."/>
            <person name="Martin K."/>
            <person name="De Beer W."/>
            <person name="Kaster A.-K."/>
            <person name="Vollmers J."/>
            <person name="Poulsen M."/>
            <person name="Beemelmanns C."/>
        </authorList>
    </citation>
    <scope>NUCLEOTIDE SEQUENCE [LARGE SCALE GENOMIC DNA]</scope>
    <source>
        <strain evidence="14 15">RB5</strain>
    </source>
</reference>
<keyword evidence="5 11" id="KW-0560">Oxidoreductase</keyword>
<sequence length="461" mass="48291">MAAIPSGSPVMDVDLAVVGFGKGGKTLIGAMAARGKRVALIEQSDQMYGGTCINIGCVPTKALIHRAEHPDSRLDGEAWFARAAEQTATLTAAMRAANFTLFDSPETSTVVTGRARFEDPHTLVVTAGTDVLRVRAETIVVNTGAEPAMPPIPGLAESKRVVTSTGMLALTERPGELIVLGGGYVGVEFAAMHAAYGTRVTLLQRGPRLLPKEDPEISAEMETLLTDAGVRVVTGAAMHAVTDSGDRVRVGFGDGDGVEADLVLAALGRRPVTEGLGLEEVGIAVGKRGEVVVDEYLRTSLPHVYAVGDVNGGPQFTYISLDDFRIVLDQLTGEGRRATTDRVAVPHTVFTTPPLARVGLTSAEARATGRPLKTAVRRVAEMPAVPRAKIVGDARGVMTAVVDAETDEVLGVTVLAHDAHEVINTVAVGMRCGATASSLRDGIYTHPSMTEALNDLLGHLG</sequence>
<dbReference type="PRINTS" id="PR00368">
    <property type="entry name" value="FADPNR"/>
</dbReference>
<evidence type="ECO:0000256" key="11">
    <source>
        <dbReference type="RuleBase" id="RU003691"/>
    </source>
</evidence>
<evidence type="ECO:0000313" key="14">
    <source>
        <dbReference type="EMBL" id="MQY11502.1"/>
    </source>
</evidence>
<name>A0A7K0CEN3_9ACTN</name>
<evidence type="ECO:0000256" key="2">
    <source>
        <dbReference type="ARBA" id="ARBA00022630"/>
    </source>
</evidence>
<evidence type="ECO:0000256" key="8">
    <source>
        <dbReference type="PIRSR" id="PIRSR000350-2"/>
    </source>
</evidence>
<evidence type="ECO:0000259" key="12">
    <source>
        <dbReference type="Pfam" id="PF02852"/>
    </source>
</evidence>
<feature type="domain" description="FAD/NAD(P)-binding" evidence="13">
    <location>
        <begin position="14"/>
        <end position="319"/>
    </location>
</feature>
<dbReference type="InterPro" id="IPR023753">
    <property type="entry name" value="FAD/NAD-binding_dom"/>
</dbReference>
<evidence type="ECO:0000256" key="1">
    <source>
        <dbReference type="ARBA" id="ARBA00007532"/>
    </source>
</evidence>
<feature type="disulfide bond" description="Redox-active" evidence="10">
    <location>
        <begin position="52"/>
        <end position="57"/>
    </location>
</feature>